<name>A0A8J9VRN4_9NEOP</name>
<gene>
    <name evidence="4" type="ORF">BINO364_LOCUS11304</name>
</gene>
<proteinExistence type="predicted"/>
<dbReference type="PANTHER" id="PTHR18849:SF0">
    <property type="entry name" value="CILIA- AND FLAGELLA-ASSOCIATED PROTEIN 410-RELATED"/>
    <property type="match status" value="1"/>
</dbReference>
<dbReference type="Proteomes" id="UP000838878">
    <property type="component" value="Chromosome 5"/>
</dbReference>
<evidence type="ECO:0008006" key="6">
    <source>
        <dbReference type="Google" id="ProtNLM"/>
    </source>
</evidence>
<dbReference type="OrthoDB" id="6334211at2759"/>
<dbReference type="EMBL" id="OV170225">
    <property type="protein sequence ID" value="CAH0725755.1"/>
    <property type="molecule type" value="Genomic_DNA"/>
</dbReference>
<dbReference type="Gene3D" id="3.40.50.300">
    <property type="entry name" value="P-loop containing nucleotide triphosphate hydrolases"/>
    <property type="match status" value="1"/>
</dbReference>
<feature type="compositionally biased region" description="Polar residues" evidence="3">
    <location>
        <begin position="617"/>
        <end position="636"/>
    </location>
</feature>
<dbReference type="PROSITE" id="PS51450">
    <property type="entry name" value="LRR"/>
    <property type="match status" value="1"/>
</dbReference>
<keyword evidence="1" id="KW-0433">Leucine-rich repeat</keyword>
<evidence type="ECO:0000256" key="1">
    <source>
        <dbReference type="ARBA" id="ARBA00022614"/>
    </source>
</evidence>
<dbReference type="InterPro" id="IPR001611">
    <property type="entry name" value="Leu-rich_rpt"/>
</dbReference>
<evidence type="ECO:0000313" key="4">
    <source>
        <dbReference type="EMBL" id="CAH0725755.1"/>
    </source>
</evidence>
<dbReference type="InterPro" id="IPR027417">
    <property type="entry name" value="P-loop_NTPase"/>
</dbReference>
<evidence type="ECO:0000256" key="2">
    <source>
        <dbReference type="ARBA" id="ARBA00022737"/>
    </source>
</evidence>
<evidence type="ECO:0000256" key="3">
    <source>
        <dbReference type="SAM" id="MobiDB-lite"/>
    </source>
</evidence>
<keyword evidence="2" id="KW-0677">Repeat</keyword>
<sequence length="784" mass="90045">MINEAENKEEAENKNLNVRPSPSSPIYKRRKSVRLSTGTFRLLRFDSFLPTWTEVSKINYLSSLSLEDLPEEQHFRSISLLPRFVSFTNDNNMMENKHKDSIVSKQFSANVTHLLNEEQLWGCFYNFPELYDDVYSPVVRIRNIEDVPEIKEGVLTRDMVTACLSYLKRTPILGDYVYIKLNLSSKRLASLNHMRLLWLNVSYNNISSYEFGPDVGLWTLLHLEYLNLNENNLTSMKIFAGCTRLRELHARNNSFSTLLELAVYMRNMRRLNLLDLRSNPVCTITGYKDVVFNIFPLLIHLDAKEVDPVEQRTSKMCMTPDVSTFATHRLLRLLYIQQLSRSRVSPYTPPADTTDIPIVVIVGYEAVGKGTLSRRLALECSNIELALQHTTAFHHLPGHYKVISRKQFDDMLLNGDLLTYSEMNGESYGLSREEAFVKDGKVKIVTTDLIGALMLKLRGYRPYLILASCLDKRGLAHRQQERKEARNIAYQKKQSMNMPMEISTLQVLLSGRIIINGILNEIIQSSVSLVTNKESDKYSGVDSSLFSLYKEPPNMDEYVSDVYGLTSNQDKGQYKRPTHFQTVQNKQDINTPKQKSIDFKYTSSTWKGFAGSRKSSKSVTFTSPENTSEDQNTKTIDPSGLMIDPQPDKAMENLLMKSISTKVPWPHADGIKPQDSDLWLAFLLENGLVQTTDTNVQNLDRLNRDTKVDDQHFIVTQLERYEEVSMDNHNVAFKKLKNIIKDIVASQKKLKPMFDIDFANMKHPLVERKLASICRQIAPQRLFY</sequence>
<dbReference type="PANTHER" id="PTHR18849">
    <property type="entry name" value="LEUCINE RICH REPEAT PROTEIN"/>
    <property type="match status" value="1"/>
</dbReference>
<feature type="region of interest" description="Disordered" evidence="3">
    <location>
        <begin position="1"/>
        <end position="25"/>
    </location>
</feature>
<feature type="compositionally biased region" description="Basic and acidic residues" evidence="3">
    <location>
        <begin position="1"/>
        <end position="13"/>
    </location>
</feature>
<dbReference type="AlphaFoldDB" id="A0A8J9VRN4"/>
<accession>A0A8J9VRN4</accession>
<dbReference type="InterPro" id="IPR032675">
    <property type="entry name" value="LRR_dom_sf"/>
</dbReference>
<dbReference type="SUPFAM" id="SSF52540">
    <property type="entry name" value="P-loop containing nucleoside triphosphate hydrolases"/>
    <property type="match status" value="1"/>
</dbReference>
<dbReference type="SUPFAM" id="SSF52075">
    <property type="entry name" value="Outer arm dynein light chain 1"/>
    <property type="match status" value="1"/>
</dbReference>
<evidence type="ECO:0000313" key="5">
    <source>
        <dbReference type="Proteomes" id="UP000838878"/>
    </source>
</evidence>
<keyword evidence="5" id="KW-1185">Reference proteome</keyword>
<protein>
    <recommendedName>
        <fullName evidence="6">Guanylate kinase-like domain-containing protein</fullName>
    </recommendedName>
</protein>
<reference evidence="4" key="1">
    <citation type="submission" date="2021-12" db="EMBL/GenBank/DDBJ databases">
        <authorList>
            <person name="Martin H S."/>
        </authorList>
    </citation>
    <scope>NUCLEOTIDE SEQUENCE</scope>
</reference>
<dbReference type="Gene3D" id="3.80.10.10">
    <property type="entry name" value="Ribonuclease Inhibitor"/>
    <property type="match status" value="1"/>
</dbReference>
<organism evidence="4 5">
    <name type="scientific">Brenthis ino</name>
    <name type="common">lesser marbled fritillary</name>
    <dbReference type="NCBI Taxonomy" id="405034"/>
    <lineage>
        <taxon>Eukaryota</taxon>
        <taxon>Metazoa</taxon>
        <taxon>Ecdysozoa</taxon>
        <taxon>Arthropoda</taxon>
        <taxon>Hexapoda</taxon>
        <taxon>Insecta</taxon>
        <taxon>Pterygota</taxon>
        <taxon>Neoptera</taxon>
        <taxon>Endopterygota</taxon>
        <taxon>Lepidoptera</taxon>
        <taxon>Glossata</taxon>
        <taxon>Ditrysia</taxon>
        <taxon>Papilionoidea</taxon>
        <taxon>Nymphalidae</taxon>
        <taxon>Heliconiinae</taxon>
        <taxon>Argynnini</taxon>
        <taxon>Brenthis</taxon>
    </lineage>
</organism>
<feature type="region of interest" description="Disordered" evidence="3">
    <location>
        <begin position="614"/>
        <end position="640"/>
    </location>
</feature>
<feature type="non-terminal residue" evidence="4">
    <location>
        <position position="784"/>
    </location>
</feature>